<reference evidence="1" key="1">
    <citation type="journal article" date="2020" name="Nature">
        <title>Giant virus diversity and host interactions through global metagenomics.</title>
        <authorList>
            <person name="Schulz F."/>
            <person name="Roux S."/>
            <person name="Paez-Espino D."/>
            <person name="Jungbluth S."/>
            <person name="Walsh D.A."/>
            <person name="Denef V.J."/>
            <person name="McMahon K.D."/>
            <person name="Konstantinidis K.T."/>
            <person name="Eloe-Fadrosh E.A."/>
            <person name="Kyrpides N.C."/>
            <person name="Woyke T."/>
        </authorList>
    </citation>
    <scope>NUCLEOTIDE SEQUENCE</scope>
    <source>
        <strain evidence="1">GVMAG-M-3300023179-73</strain>
    </source>
</reference>
<evidence type="ECO:0000313" key="1">
    <source>
        <dbReference type="EMBL" id="QHT76248.1"/>
    </source>
</evidence>
<accession>A0A6C0H6S2</accession>
<dbReference type="EMBL" id="MN739892">
    <property type="protein sequence ID" value="QHT76248.1"/>
    <property type="molecule type" value="Genomic_DNA"/>
</dbReference>
<organism evidence="1">
    <name type="scientific">viral metagenome</name>
    <dbReference type="NCBI Taxonomy" id="1070528"/>
    <lineage>
        <taxon>unclassified sequences</taxon>
        <taxon>metagenomes</taxon>
        <taxon>organismal metagenomes</taxon>
    </lineage>
</organism>
<proteinExistence type="predicted"/>
<name>A0A6C0H6S2_9ZZZZ</name>
<dbReference type="AlphaFoldDB" id="A0A6C0H6S2"/>
<sequence>MIIIDSEEIKAMCEDGRLSIYMKPQRNGQGNNYLFTPDIGVIFRNVRVIELNTKYVILGLNQSDGGDGISLGKYLQNYLKRSYYIPDTVPFYDLVNRTTDNEEYCIRCYLPQIRGKSVFGLRQSEQLESVTLEIKNVWQLSNKLGFNVEVRCVKK</sequence>
<protein>
    <submittedName>
        <fullName evidence="1">Uncharacterized protein</fullName>
    </submittedName>
</protein>